<accession>A0A5C6AU65</accession>
<dbReference type="OrthoDB" id="277094at2"/>
<dbReference type="Proteomes" id="UP000316213">
    <property type="component" value="Unassembled WGS sequence"/>
</dbReference>
<dbReference type="AlphaFoldDB" id="A0A5C6AU65"/>
<evidence type="ECO:0000313" key="1">
    <source>
        <dbReference type="EMBL" id="TWU03563.1"/>
    </source>
</evidence>
<comment type="caution">
    <text evidence="1">The sequence shown here is derived from an EMBL/GenBank/DDBJ whole genome shotgun (WGS) entry which is preliminary data.</text>
</comment>
<evidence type="ECO:0000313" key="2">
    <source>
        <dbReference type="Proteomes" id="UP000316213"/>
    </source>
</evidence>
<sequence>MAKCDQGYLCEVCGLEVTSIVESDLYLRYVIGELDAERLHLSPERHLRCNPTLSQYIVDERFEPMIMIGPFASENLDDEFVARKTDVVSSGYRRLWQISDSAEPISLLDYPLDRDDKR</sequence>
<dbReference type="RefSeq" id="WP_146576055.1">
    <property type="nucleotide sequence ID" value="NZ_SJPM01000001.1"/>
</dbReference>
<keyword evidence="2" id="KW-1185">Reference proteome</keyword>
<organism evidence="1 2">
    <name type="scientific">Neorhodopirellula pilleata</name>
    <dbReference type="NCBI Taxonomy" id="2714738"/>
    <lineage>
        <taxon>Bacteria</taxon>
        <taxon>Pseudomonadati</taxon>
        <taxon>Planctomycetota</taxon>
        <taxon>Planctomycetia</taxon>
        <taxon>Pirellulales</taxon>
        <taxon>Pirellulaceae</taxon>
        <taxon>Neorhodopirellula</taxon>
    </lineage>
</organism>
<protein>
    <submittedName>
        <fullName evidence="1">Uncharacterized protein</fullName>
    </submittedName>
</protein>
<gene>
    <name evidence="1" type="ORF">Pla100_04900</name>
</gene>
<dbReference type="EMBL" id="SJPM01000001">
    <property type="protein sequence ID" value="TWU03563.1"/>
    <property type="molecule type" value="Genomic_DNA"/>
</dbReference>
<reference evidence="1 2" key="1">
    <citation type="submission" date="2019-02" db="EMBL/GenBank/DDBJ databases">
        <title>Deep-cultivation of Planctomycetes and their phenomic and genomic characterization uncovers novel biology.</title>
        <authorList>
            <person name="Wiegand S."/>
            <person name="Jogler M."/>
            <person name="Boedeker C."/>
            <person name="Pinto D."/>
            <person name="Vollmers J."/>
            <person name="Rivas-Marin E."/>
            <person name="Kohn T."/>
            <person name="Peeters S.H."/>
            <person name="Heuer A."/>
            <person name="Rast P."/>
            <person name="Oberbeckmann S."/>
            <person name="Bunk B."/>
            <person name="Jeske O."/>
            <person name="Meyerdierks A."/>
            <person name="Storesund J.E."/>
            <person name="Kallscheuer N."/>
            <person name="Luecker S."/>
            <person name="Lage O.M."/>
            <person name="Pohl T."/>
            <person name="Merkel B.J."/>
            <person name="Hornburger P."/>
            <person name="Mueller R.-W."/>
            <person name="Bruemmer F."/>
            <person name="Labrenz M."/>
            <person name="Spormann A.M."/>
            <person name="Op Den Camp H."/>
            <person name="Overmann J."/>
            <person name="Amann R."/>
            <person name="Jetten M.S.M."/>
            <person name="Mascher T."/>
            <person name="Medema M.H."/>
            <person name="Devos D.P."/>
            <person name="Kaster A.-K."/>
            <person name="Ovreas L."/>
            <person name="Rohde M."/>
            <person name="Galperin M.Y."/>
            <person name="Jogler C."/>
        </authorList>
    </citation>
    <scope>NUCLEOTIDE SEQUENCE [LARGE SCALE GENOMIC DNA]</scope>
    <source>
        <strain evidence="1 2">Pla100</strain>
    </source>
</reference>
<proteinExistence type="predicted"/>
<name>A0A5C6AU65_9BACT</name>